<dbReference type="HOGENOM" id="CLU_670614_0_0_11"/>
<feature type="region of interest" description="Disordered" evidence="1">
    <location>
        <begin position="59"/>
        <end position="106"/>
    </location>
</feature>
<dbReference type="EMBL" id="CP002786">
    <property type="protein sequence ID" value="AEF40102.1"/>
    <property type="molecule type" value="Genomic_DNA"/>
</dbReference>
<name>F6EJS7_HOYSD</name>
<gene>
    <name evidence="3" type="ordered locus">AS9A_1653</name>
</gene>
<dbReference type="Proteomes" id="UP000009235">
    <property type="component" value="Chromosome"/>
</dbReference>
<evidence type="ECO:0000256" key="1">
    <source>
        <dbReference type="SAM" id="MobiDB-lite"/>
    </source>
</evidence>
<dbReference type="AlphaFoldDB" id="F6EJS7"/>
<protein>
    <submittedName>
        <fullName evidence="3">Uncharacterized protein</fullName>
    </submittedName>
</protein>
<organism evidence="3 4">
    <name type="scientific">Hoyosella subflava (strain DSM 45089 / JCM 17490 / NBRC 109087 / DQS3-9A1)</name>
    <name type="common">Amycolicicoccus subflavus</name>
    <dbReference type="NCBI Taxonomy" id="443218"/>
    <lineage>
        <taxon>Bacteria</taxon>
        <taxon>Bacillati</taxon>
        <taxon>Actinomycetota</taxon>
        <taxon>Actinomycetes</taxon>
        <taxon>Mycobacteriales</taxon>
        <taxon>Hoyosellaceae</taxon>
        <taxon>Hoyosella</taxon>
    </lineage>
</organism>
<dbReference type="STRING" id="443218.AS9A_1653"/>
<keyword evidence="2" id="KW-0472">Membrane</keyword>
<evidence type="ECO:0000313" key="3">
    <source>
        <dbReference type="EMBL" id="AEF40102.1"/>
    </source>
</evidence>
<dbReference type="eggNOG" id="ENOG50341PC">
    <property type="taxonomic scope" value="Bacteria"/>
</dbReference>
<keyword evidence="2" id="KW-0812">Transmembrane</keyword>
<accession>F6EJS7</accession>
<sequence length="402" mass="42384">MRLQRFLAVALLTPQQAALLLRDLTRHVERVKPLGAEEAAALSEKRIRIAEDGTLDFSGVPVSPRSHKELSPRSAVLPAVQRPSAHAGGHTPTHPPVNGTLATTEAGTMKPAPTCELDSAALQLARVILNRTRRTSALTDVVAAAVRSGGGTAEARQGVLTFVERELRLADETRLRAELGAVVRAAQGKSQSASIQPAAVLEPLGRRPRHGKVWHRKMRLPSRRLVLLTLLVAAILVAGLLLIPRVVSDLRATWDTVMNPEPPAQLLEPVSPPIDRGGGIPPGPIPELAPPAGGSVELVTASFADGGCQQAQTCSVRVDLRFEPDADVSLSSWILHVADRCSGEMVEHPGVAMPVPANSRQVYGLSQLMLPDSPAIALTAVTGAPDRVASAPLLVPADGGSC</sequence>
<reference evidence="3 4" key="1">
    <citation type="journal article" date="2011" name="J. Bacteriol.">
        <title>Complete genome sequence of Amycolicicoccus subflavus DQS3-9A1T, an actinomycete isolated from crude oil-polluted soil.</title>
        <authorList>
            <person name="Cai M."/>
            <person name="Chen W.M."/>
            <person name="Nie Y."/>
            <person name="Chi C.Q."/>
            <person name="Wang Y.N."/>
            <person name="Tang Y.Q."/>
            <person name="Li G.Y."/>
            <person name="Wu X.L."/>
        </authorList>
    </citation>
    <scope>NUCLEOTIDE SEQUENCE [LARGE SCALE GENOMIC DNA]</scope>
    <source>
        <strain evidence="4">DSM 45089 / DQS3-9A1</strain>
    </source>
</reference>
<keyword evidence="4" id="KW-1185">Reference proteome</keyword>
<proteinExistence type="predicted"/>
<evidence type="ECO:0000256" key="2">
    <source>
        <dbReference type="SAM" id="Phobius"/>
    </source>
</evidence>
<evidence type="ECO:0000313" key="4">
    <source>
        <dbReference type="Proteomes" id="UP000009235"/>
    </source>
</evidence>
<keyword evidence="2" id="KW-1133">Transmembrane helix</keyword>
<feature type="transmembrane region" description="Helical" evidence="2">
    <location>
        <begin position="225"/>
        <end position="243"/>
    </location>
</feature>
<dbReference type="KEGG" id="asd:AS9A_1653"/>